<gene>
    <name evidence="7" type="ORF">TRAPUB_2188</name>
</gene>
<evidence type="ECO:0000256" key="4">
    <source>
        <dbReference type="RuleBase" id="RU367147"/>
    </source>
</evidence>
<dbReference type="GO" id="GO:0005576">
    <property type="term" value="C:extracellular region"/>
    <property type="evidence" value="ECO:0007669"/>
    <property type="project" value="UniProtKB-SubCell"/>
</dbReference>
<dbReference type="GO" id="GO:0045493">
    <property type="term" value="P:xylan catabolic process"/>
    <property type="evidence" value="ECO:0007669"/>
    <property type="project" value="UniProtKB-UniRule"/>
</dbReference>
<dbReference type="EMBL" id="MNAD01001233">
    <property type="protein sequence ID" value="OJT06987.1"/>
    <property type="molecule type" value="Genomic_DNA"/>
</dbReference>
<dbReference type="InterPro" id="IPR035971">
    <property type="entry name" value="CBD_sf"/>
</dbReference>
<comment type="function">
    <text evidence="4">Esterase involved in the hydrolysis of xylan, a major structural heterogeneous polysaccharide found in plant biomass representing the second most abundant polysaccharide in the biosphere, after cellulose.</text>
</comment>
<dbReference type="InterPro" id="IPR000254">
    <property type="entry name" value="CBD"/>
</dbReference>
<feature type="region of interest" description="Disordered" evidence="5">
    <location>
        <begin position="65"/>
        <end position="89"/>
    </location>
</feature>
<dbReference type="InterPro" id="IPR050955">
    <property type="entry name" value="Plant_Biomass_Hydrol_Est"/>
</dbReference>
<dbReference type="PANTHER" id="PTHR43037:SF5">
    <property type="entry name" value="FERULOYL ESTERASE"/>
    <property type="match status" value="1"/>
</dbReference>
<evidence type="ECO:0000313" key="8">
    <source>
        <dbReference type="Proteomes" id="UP000184267"/>
    </source>
</evidence>
<feature type="compositionally biased region" description="Low complexity" evidence="5">
    <location>
        <begin position="78"/>
        <end position="89"/>
    </location>
</feature>
<dbReference type="SUPFAM" id="SSF57180">
    <property type="entry name" value="Cellulose-binding domain"/>
    <property type="match status" value="1"/>
</dbReference>
<evidence type="ECO:0000259" key="6">
    <source>
        <dbReference type="PROSITE" id="PS51164"/>
    </source>
</evidence>
<keyword evidence="1 4" id="KW-0719">Serine esterase</keyword>
<sequence length="378" mass="39891">MLSFKTVFSFAALLPFAHLVAAQSAVWGQCGGIGWTGATTCVSGSTCIKQNDYYSQCQPGAASPPVTTVTPTLPPSSPTTTTSTGSAPSGLSTIPASQLFKISNFGPNPNNVAVYVYKPARVQSKPPLIVASHFCTGTAQAYFSGSKFAQLAETYGYLVLFPSSPHSGTCWDVSSDATLTHDGGSDSLGIASAARYAIANWGVDPARVFAVGTSSGAMMTNVLAGAYPDVFKGGVVDSGVPFGCFALPGQAQDSWNSQCAQGQLVLTGAQWAQRVLNAYPGYTGARPKMQVWHGTAGSWWGIYSDTTLYPQNFFETVKQWTTVFGYPSTPLSNVSESYLPRGYSNATYGPNFQAILAQGVGHTVPLYEQQYLQFLGIA</sequence>
<reference evidence="7 8" key="1">
    <citation type="submission" date="2016-10" db="EMBL/GenBank/DDBJ databases">
        <title>Genome sequence of the basidiomycete white-rot fungus Trametes pubescens.</title>
        <authorList>
            <person name="Makela M.R."/>
            <person name="Granchi Z."/>
            <person name="Peng M."/>
            <person name="De Vries R.P."/>
            <person name="Grigoriev I."/>
            <person name="Riley R."/>
            <person name="Hilden K."/>
        </authorList>
    </citation>
    <scope>NUCLEOTIDE SEQUENCE [LARGE SCALE GENOMIC DNA]</scope>
    <source>
        <strain evidence="7 8">FBCC735</strain>
    </source>
</reference>
<feature type="domain" description="CBM1" evidence="6">
    <location>
        <begin position="22"/>
        <end position="58"/>
    </location>
</feature>
<name>A0A1M2VHC3_TRAPU</name>
<dbReference type="InterPro" id="IPR029058">
    <property type="entry name" value="AB_hydrolase_fold"/>
</dbReference>
<dbReference type="STRING" id="154538.A0A1M2VHC3"/>
<dbReference type="EC" id="3.1.1.-" evidence="4"/>
<keyword evidence="4" id="KW-0624">Polysaccharide degradation</keyword>
<evidence type="ECO:0000256" key="2">
    <source>
        <dbReference type="ARBA" id="ARBA00022729"/>
    </source>
</evidence>
<keyword evidence="4" id="KW-0119">Carbohydrate metabolism</keyword>
<proteinExistence type="inferred from homology"/>
<dbReference type="SUPFAM" id="SSF53474">
    <property type="entry name" value="alpha/beta-Hydrolases"/>
    <property type="match status" value="2"/>
</dbReference>
<comment type="similarity">
    <text evidence="4">Belongs to the carbohydrate esterase 1 (CE1) family.</text>
</comment>
<dbReference type="OrthoDB" id="2425929at2759"/>
<evidence type="ECO:0000256" key="1">
    <source>
        <dbReference type="ARBA" id="ARBA00022487"/>
    </source>
</evidence>
<protein>
    <recommendedName>
        <fullName evidence="4">Carboxylic ester hydrolase</fullName>
        <ecNumber evidence="4">3.1.1.-</ecNumber>
    </recommendedName>
</protein>
<feature type="signal peptide" evidence="4">
    <location>
        <begin position="1"/>
        <end position="22"/>
    </location>
</feature>
<comment type="subcellular location">
    <subcellularLocation>
        <location evidence="4">Secreted</location>
    </subcellularLocation>
</comment>
<dbReference type="Pfam" id="PF00734">
    <property type="entry name" value="CBM_1"/>
    <property type="match status" value="1"/>
</dbReference>
<dbReference type="NCBIfam" id="TIGR01840">
    <property type="entry name" value="esterase_phb"/>
    <property type="match status" value="1"/>
</dbReference>
<feature type="chain" id="PRO_5029035456" description="Carboxylic ester hydrolase" evidence="4">
    <location>
        <begin position="23"/>
        <end position="378"/>
    </location>
</feature>
<dbReference type="Proteomes" id="UP000184267">
    <property type="component" value="Unassembled WGS sequence"/>
</dbReference>
<dbReference type="AlphaFoldDB" id="A0A1M2VHC3"/>
<dbReference type="OMA" id="RMYIYVP"/>
<dbReference type="GO" id="GO:0030248">
    <property type="term" value="F:cellulose binding"/>
    <property type="evidence" value="ECO:0007669"/>
    <property type="project" value="InterPro"/>
</dbReference>
<accession>A0A1M2VHC3</accession>
<dbReference type="SMART" id="SM00236">
    <property type="entry name" value="fCBD"/>
    <property type="match status" value="1"/>
</dbReference>
<dbReference type="Gene3D" id="3.40.50.1820">
    <property type="entry name" value="alpha/beta hydrolase"/>
    <property type="match status" value="1"/>
</dbReference>
<evidence type="ECO:0000256" key="5">
    <source>
        <dbReference type="SAM" id="MobiDB-lite"/>
    </source>
</evidence>
<keyword evidence="3 4" id="KW-0378">Hydrolase</keyword>
<keyword evidence="2 4" id="KW-0732">Signal</keyword>
<comment type="caution">
    <text evidence="7">The sequence shown here is derived from an EMBL/GenBank/DDBJ whole genome shotgun (WGS) entry which is preliminary data.</text>
</comment>
<dbReference type="PROSITE" id="PS51164">
    <property type="entry name" value="CBM1_2"/>
    <property type="match status" value="1"/>
</dbReference>
<dbReference type="Pfam" id="PF10503">
    <property type="entry name" value="Esterase_PHB"/>
    <property type="match status" value="1"/>
</dbReference>
<dbReference type="PANTHER" id="PTHR43037">
    <property type="entry name" value="UNNAMED PRODUCT-RELATED"/>
    <property type="match status" value="1"/>
</dbReference>
<keyword evidence="8" id="KW-1185">Reference proteome</keyword>
<evidence type="ECO:0000256" key="3">
    <source>
        <dbReference type="ARBA" id="ARBA00022801"/>
    </source>
</evidence>
<dbReference type="GO" id="GO:0052689">
    <property type="term" value="F:carboxylic ester hydrolase activity"/>
    <property type="evidence" value="ECO:0007669"/>
    <property type="project" value="UniProtKB-KW"/>
</dbReference>
<evidence type="ECO:0000313" key="7">
    <source>
        <dbReference type="EMBL" id="OJT06987.1"/>
    </source>
</evidence>
<keyword evidence="4" id="KW-0964">Secreted</keyword>
<dbReference type="PROSITE" id="PS00562">
    <property type="entry name" value="CBM1_1"/>
    <property type="match status" value="1"/>
</dbReference>
<organism evidence="7 8">
    <name type="scientific">Trametes pubescens</name>
    <name type="common">White-rot fungus</name>
    <dbReference type="NCBI Taxonomy" id="154538"/>
    <lineage>
        <taxon>Eukaryota</taxon>
        <taxon>Fungi</taxon>
        <taxon>Dikarya</taxon>
        <taxon>Basidiomycota</taxon>
        <taxon>Agaricomycotina</taxon>
        <taxon>Agaricomycetes</taxon>
        <taxon>Polyporales</taxon>
        <taxon>Polyporaceae</taxon>
        <taxon>Trametes</taxon>
    </lineage>
</organism>
<dbReference type="InterPro" id="IPR010126">
    <property type="entry name" value="Esterase_phb"/>
</dbReference>